<dbReference type="EMBL" id="CABPSD010000007">
    <property type="protein sequence ID" value="VVE12045.1"/>
    <property type="molecule type" value="Genomic_DNA"/>
</dbReference>
<sequence>MIEAIDNVNVSTLDAPSVAGVYGGPIPAGQNAKTHALVPLVATWQVRFGQCGGGKGLGREITGTVHLGAGRQSFAGEGIRFVAAVLQRELGF</sequence>
<reference evidence="1 2" key="1">
    <citation type="submission" date="2019-08" db="EMBL/GenBank/DDBJ databases">
        <authorList>
            <person name="Peeters C."/>
        </authorList>
    </citation>
    <scope>NUCLEOTIDE SEQUENCE [LARGE SCALE GENOMIC DNA]</scope>
    <source>
        <strain evidence="1 2">LMG 31116</strain>
    </source>
</reference>
<proteinExistence type="predicted"/>
<gene>
    <name evidence="1" type="ORF">PMO31116_02658</name>
</gene>
<evidence type="ECO:0000313" key="1">
    <source>
        <dbReference type="EMBL" id="VVE12045.1"/>
    </source>
</evidence>
<dbReference type="RefSeq" id="WP_174971275.1">
    <property type="nucleotide sequence ID" value="NZ_CABPSD010000007.1"/>
</dbReference>
<organism evidence="1 2">
    <name type="scientific">Pandoraea morbifera</name>
    <dbReference type="NCBI Taxonomy" id="2508300"/>
    <lineage>
        <taxon>Bacteria</taxon>
        <taxon>Pseudomonadati</taxon>
        <taxon>Pseudomonadota</taxon>
        <taxon>Betaproteobacteria</taxon>
        <taxon>Burkholderiales</taxon>
        <taxon>Burkholderiaceae</taxon>
        <taxon>Pandoraea</taxon>
    </lineage>
</organism>
<keyword evidence="2" id="KW-1185">Reference proteome</keyword>
<dbReference type="Proteomes" id="UP000368474">
    <property type="component" value="Unassembled WGS sequence"/>
</dbReference>
<protein>
    <submittedName>
        <fullName evidence="1">Peptidase family M50</fullName>
    </submittedName>
</protein>
<name>A0A5E4VLS8_9BURK</name>
<accession>A0A5E4VLS8</accession>
<evidence type="ECO:0000313" key="2">
    <source>
        <dbReference type="Proteomes" id="UP000368474"/>
    </source>
</evidence>
<dbReference type="AlphaFoldDB" id="A0A5E4VLS8"/>